<dbReference type="Proteomes" id="UP000243519">
    <property type="component" value="Unassembled WGS sequence"/>
</dbReference>
<evidence type="ECO:0000256" key="2">
    <source>
        <dbReference type="ARBA" id="ARBA00040895"/>
    </source>
</evidence>
<evidence type="ECO:0000259" key="4">
    <source>
        <dbReference type="Pfam" id="PF12756"/>
    </source>
</evidence>
<dbReference type="OrthoDB" id="10253744at2759"/>
<evidence type="ECO:0000256" key="1">
    <source>
        <dbReference type="ARBA" id="ARBA00038208"/>
    </source>
</evidence>
<evidence type="ECO:0000313" key="6">
    <source>
        <dbReference type="Proteomes" id="UP000243519"/>
    </source>
</evidence>
<keyword evidence="6" id="KW-1185">Reference proteome</keyword>
<feature type="region of interest" description="Disordered" evidence="3">
    <location>
        <begin position="618"/>
        <end position="651"/>
    </location>
</feature>
<feature type="compositionally biased region" description="Polar residues" evidence="3">
    <location>
        <begin position="627"/>
        <end position="639"/>
    </location>
</feature>
<sequence>MRGIRSQCYRVQQIRCNRYSTSRRIAIPIPPPFPVVQSCPEPMCPCTPTPAGLEIDHDQDLNGTMAPYAQQVLISTGQRDWRSRIEEDGLDRGWGILGSRLKKLLFRTGKFADPYNNIVITNSSFIPSTDKLDTSRASALLFPSSKYIPDIPLDDDGLDRFVRAFLLPIIPHRAHEILPADKLEAMKRLPELQTTFKSMKSIDQSPTILICGHGGRDKRCGVMGPLLESEFSRVLIDEGYTVGNAPVDKLYHANIGLISHIGGHKYAGNVIIYIPCSLRSNSGDVNTLAGKAIWYGRVEPKHVQGIIRETILNGRVIKDHFRGGIDGDVTFEPKVCGTRPMIHDCSFGIFMNNNEWRKRVPSRRNKNHDTFYIPISATRCPLTFNQRITSHTIKLANVGAACEQTLADMDTKFPSSCRLCNIPLDSQGAWRQHARSELHIHNLRLRVAEPGSTILPLQSRAKTINPDHDSLSEDDSDETDEDQPWMLEFDPEQCLFCGEARASFDDNILHMSKAHSFIIPYQDHLDADITPLLRYLYFEIFGYHRCILCSTHRRTVEGIQHHMMAKGHCRFDITSHTSGFYNFRQEHHKTKVAGISPLLRLSPVRIYGYRTRVSDKYRQSLGRRDSPQSLLHATEQGSTETEDDKPTSASCTQLLGLSRGDQKGLAHLSNPELRSLLAIRAKHIGQLRRKETNAKLKLEKAGNITLTAHFRADTSKRFRGPWGNN</sequence>
<dbReference type="InterPro" id="IPR009737">
    <property type="entry name" value="Aim32/Apd1-like"/>
</dbReference>
<dbReference type="SUPFAM" id="SSF52833">
    <property type="entry name" value="Thioredoxin-like"/>
    <property type="match status" value="1"/>
</dbReference>
<dbReference type="InterPro" id="IPR036249">
    <property type="entry name" value="Thioredoxin-like_sf"/>
</dbReference>
<dbReference type="EMBL" id="LHPN01000002">
    <property type="protein sequence ID" value="OAL74136.1"/>
    <property type="molecule type" value="Genomic_DNA"/>
</dbReference>
<dbReference type="PANTHER" id="PTHR31902">
    <property type="entry name" value="ACTIN PATCHES DISTAL PROTEIN 1"/>
    <property type="match status" value="1"/>
</dbReference>
<evidence type="ECO:0000256" key="3">
    <source>
        <dbReference type="SAM" id="MobiDB-lite"/>
    </source>
</evidence>
<feature type="region of interest" description="Disordered" evidence="3">
    <location>
        <begin position="464"/>
        <end position="483"/>
    </location>
</feature>
<organism evidence="5 6">
    <name type="scientific">Trichophyton violaceum</name>
    <dbReference type="NCBI Taxonomy" id="34388"/>
    <lineage>
        <taxon>Eukaryota</taxon>
        <taxon>Fungi</taxon>
        <taxon>Dikarya</taxon>
        <taxon>Ascomycota</taxon>
        <taxon>Pezizomycotina</taxon>
        <taxon>Eurotiomycetes</taxon>
        <taxon>Eurotiomycetidae</taxon>
        <taxon>Onygenales</taxon>
        <taxon>Arthrodermataceae</taxon>
        <taxon>Trichophyton</taxon>
    </lineage>
</organism>
<comment type="similarity">
    <text evidence="1">Belongs to the AIM32 family.</text>
</comment>
<gene>
    <name evidence="5" type="ORF">A7D00_2167</name>
</gene>
<evidence type="ECO:0000313" key="5">
    <source>
        <dbReference type="EMBL" id="OAL74136.1"/>
    </source>
</evidence>
<reference evidence="5 6" key="1">
    <citation type="submission" date="2016-05" db="EMBL/GenBank/DDBJ databases">
        <title>Genome sequencing of Trichophyton violaceum CMCC(F)T3l isolated from hair.</title>
        <authorList>
            <person name="Zhan P."/>
            <person name="Tao Y."/>
            <person name="Liu W."/>
        </authorList>
    </citation>
    <scope>NUCLEOTIDE SEQUENCE [LARGE SCALE GENOMIC DNA]</scope>
    <source>
        <strain evidence="6">CMCC(F)T3l</strain>
    </source>
</reference>
<dbReference type="AlphaFoldDB" id="A0A178FQC7"/>
<feature type="compositionally biased region" description="Acidic residues" evidence="3">
    <location>
        <begin position="472"/>
        <end position="483"/>
    </location>
</feature>
<feature type="domain" description="ZN622/Rei1/Reh1 zinc finger C2H2-type" evidence="4">
    <location>
        <begin position="493"/>
        <end position="586"/>
    </location>
</feature>
<protein>
    <recommendedName>
        <fullName evidence="2">Altered inheritance of mitochondria protein 32</fullName>
    </recommendedName>
</protein>
<name>A0A178FQC7_TRIVO</name>
<comment type="caution">
    <text evidence="5">The sequence shown here is derived from an EMBL/GenBank/DDBJ whole genome shotgun (WGS) entry which is preliminary data.</text>
</comment>
<dbReference type="Pfam" id="PF06999">
    <property type="entry name" value="Suc_Fer-like"/>
    <property type="match status" value="1"/>
</dbReference>
<dbReference type="CDD" id="cd03062">
    <property type="entry name" value="TRX_Fd_Sucrase"/>
    <property type="match status" value="1"/>
</dbReference>
<dbReference type="PANTHER" id="PTHR31902:SF7">
    <property type="entry name" value="ALTERED INHERITANCE OF MITOCHONDRIA PROTEIN 32"/>
    <property type="match status" value="1"/>
</dbReference>
<dbReference type="Pfam" id="PF12756">
    <property type="entry name" value="zf-C2H2_2"/>
    <property type="match status" value="1"/>
</dbReference>
<accession>A0A178FQC7</accession>
<dbReference type="InterPro" id="IPR041661">
    <property type="entry name" value="ZN622/Rei1/Reh1_Znf-C2H2"/>
</dbReference>
<dbReference type="Gene3D" id="3.40.30.10">
    <property type="entry name" value="Glutaredoxin"/>
    <property type="match status" value="1"/>
</dbReference>
<proteinExistence type="inferred from homology"/>